<evidence type="ECO:0000313" key="2">
    <source>
        <dbReference type="Proteomes" id="UP000230767"/>
    </source>
</evidence>
<sequence length="78" mass="9385">MVLKTIWIRLKDDDQKDRFFKEVVRFPGCKMPGSRTLLIGQKFENELKRILKKLNITQEKAEKRFDQDVIEIRLTNSF</sequence>
<reference evidence="2" key="1">
    <citation type="submission" date="2017-09" db="EMBL/GenBank/DDBJ databases">
        <title>Depth-based differentiation of microbial function through sediment-hosted aquifers and enrichment of novel symbionts in the deep terrestrial subsurface.</title>
        <authorList>
            <person name="Probst A.J."/>
            <person name="Ladd B."/>
            <person name="Jarett J.K."/>
            <person name="Geller-Mcgrath D.E."/>
            <person name="Sieber C.M.K."/>
            <person name="Emerson J.B."/>
            <person name="Anantharaman K."/>
            <person name="Thomas B.C."/>
            <person name="Malmstrom R."/>
            <person name="Stieglmeier M."/>
            <person name="Klingl A."/>
            <person name="Woyke T."/>
            <person name="Ryan C.M."/>
            <person name="Banfield J.F."/>
        </authorList>
    </citation>
    <scope>NUCLEOTIDE SEQUENCE [LARGE SCALE GENOMIC DNA]</scope>
</reference>
<gene>
    <name evidence="1" type="ORF">COY73_01030</name>
</gene>
<protein>
    <submittedName>
        <fullName evidence="1">Uncharacterized protein</fullName>
    </submittedName>
</protein>
<proteinExistence type="predicted"/>
<name>A0A2M7R6U0_9BACT</name>
<dbReference type="EMBL" id="PFLW01000026">
    <property type="protein sequence ID" value="PIY89401.1"/>
    <property type="molecule type" value="Genomic_DNA"/>
</dbReference>
<dbReference type="Proteomes" id="UP000230767">
    <property type="component" value="Unassembled WGS sequence"/>
</dbReference>
<comment type="caution">
    <text evidence="1">The sequence shown here is derived from an EMBL/GenBank/DDBJ whole genome shotgun (WGS) entry which is preliminary data.</text>
</comment>
<organism evidence="1 2">
    <name type="scientific">Candidatus Nealsonbacteria bacterium CG_4_10_14_0_8_um_filter_37_14</name>
    <dbReference type="NCBI Taxonomy" id="1974684"/>
    <lineage>
        <taxon>Bacteria</taxon>
        <taxon>Candidatus Nealsoniibacteriota</taxon>
    </lineage>
</organism>
<dbReference type="AlphaFoldDB" id="A0A2M7R6U0"/>
<accession>A0A2M7R6U0</accession>
<evidence type="ECO:0000313" key="1">
    <source>
        <dbReference type="EMBL" id="PIY89401.1"/>
    </source>
</evidence>